<dbReference type="GO" id="GO:0043709">
    <property type="term" value="P:cell adhesion involved in single-species biofilm formation"/>
    <property type="evidence" value="ECO:0007669"/>
    <property type="project" value="TreeGrafter"/>
</dbReference>
<name>A0A4R4A6C6_MARGR</name>
<dbReference type="GO" id="GO:0005886">
    <property type="term" value="C:plasma membrane"/>
    <property type="evidence" value="ECO:0007669"/>
    <property type="project" value="TreeGrafter"/>
</dbReference>
<comment type="caution">
    <text evidence="5">The sequence shown here is derived from an EMBL/GenBank/DDBJ whole genome shotgun (WGS) entry which is preliminary data.</text>
</comment>
<feature type="compositionally biased region" description="Basic and acidic residues" evidence="3">
    <location>
        <begin position="312"/>
        <end position="325"/>
    </location>
</feature>
<dbReference type="SUPFAM" id="SSF55785">
    <property type="entry name" value="PYP-like sensor domain (PAS domain)"/>
    <property type="match status" value="1"/>
</dbReference>
<dbReference type="EMBL" id="SMDC01000011">
    <property type="protein sequence ID" value="TCW34352.1"/>
    <property type="molecule type" value="Genomic_DNA"/>
</dbReference>
<accession>A0A4R4A6C6</accession>
<dbReference type="SMART" id="SM00267">
    <property type="entry name" value="GGDEF"/>
    <property type="match status" value="1"/>
</dbReference>
<reference evidence="5 6" key="1">
    <citation type="submission" date="2019-03" db="EMBL/GenBank/DDBJ databases">
        <title>Genomic Encyclopedia of Type Strains, Phase IV (KMG-IV): sequencing the most valuable type-strain genomes for metagenomic binning, comparative biology and taxonomic classification.</title>
        <authorList>
            <person name="Goeker M."/>
        </authorList>
    </citation>
    <scope>NUCLEOTIDE SEQUENCE [LARGE SCALE GENOMIC DNA]</scope>
    <source>
        <strain evidence="5 6">DSM 203</strain>
    </source>
</reference>
<dbReference type="Pfam" id="PF00990">
    <property type="entry name" value="GGDEF"/>
    <property type="match status" value="1"/>
</dbReference>
<dbReference type="CDD" id="cd01949">
    <property type="entry name" value="GGDEF"/>
    <property type="match status" value="1"/>
</dbReference>
<dbReference type="EC" id="2.7.7.65" evidence="1"/>
<feature type="region of interest" description="Disordered" evidence="3">
    <location>
        <begin position="312"/>
        <end position="336"/>
    </location>
</feature>
<dbReference type="NCBIfam" id="TIGR00254">
    <property type="entry name" value="GGDEF"/>
    <property type="match status" value="1"/>
</dbReference>
<dbReference type="SUPFAM" id="SSF55073">
    <property type="entry name" value="Nucleotide cyclase"/>
    <property type="match status" value="1"/>
</dbReference>
<comment type="catalytic activity">
    <reaction evidence="2">
        <text>2 GTP = 3',3'-c-di-GMP + 2 diphosphate</text>
        <dbReference type="Rhea" id="RHEA:24898"/>
        <dbReference type="ChEBI" id="CHEBI:33019"/>
        <dbReference type="ChEBI" id="CHEBI:37565"/>
        <dbReference type="ChEBI" id="CHEBI:58805"/>
        <dbReference type="EC" id="2.7.7.65"/>
    </reaction>
</comment>
<dbReference type="Gene3D" id="3.30.70.270">
    <property type="match status" value="1"/>
</dbReference>
<dbReference type="InterPro" id="IPR043128">
    <property type="entry name" value="Rev_trsase/Diguanyl_cyclase"/>
</dbReference>
<proteinExistence type="predicted"/>
<sequence length="549" mass="60053">MPSHAQPDRDHLDTDSPDASLLTAVGVPVLVIDDSHRIHTANPAATALFGRDPVGEHCFALLAGETAACANCPSTHAHPASALARNIRDAEGREHYLKESLTHGPDGLVLTLVDISREIEALRRADLGRKEAQAKRIILERQHREALLEQRGLSQLIDDLPDALVAISSDHRILRRNAAARQWFATGETAESCHGLLGHDAPCPDCPAHGGFPLGSTCKTKHRLGGRYYTEQLIDTGDGNGLLLFRDTTREIRLIEEIRAQRATITRNNDILSGLLRLESLMRHAATPVDVADELLALFMSACGSEAVALRLDDGPSDPIRRGDPPAEPSPDQSRLEIVGGDGRRVGEVWWRPGTIEGGDELASLFFEPFGAYLHNRRLMRQLEEKASTDALTGVYNRDYLHAALETARHDHATRAIPHALVLADVNRLKQANDRYGHEAGDRLILAVSERITQAVRDCDLVARTGGDEFVILLPGSTETDAEALVDHLQRNVFSGASIEVAPHEHFPVSLSLGACGTDRTPPESLLKTADARMYAAKAAFYKDHKYNR</sequence>
<protein>
    <recommendedName>
        <fullName evidence="1">diguanylate cyclase</fullName>
        <ecNumber evidence="1">2.7.7.65</ecNumber>
    </recommendedName>
</protein>
<evidence type="ECO:0000313" key="5">
    <source>
        <dbReference type="EMBL" id="TCW34352.1"/>
    </source>
</evidence>
<dbReference type="GO" id="GO:0052621">
    <property type="term" value="F:diguanylate cyclase activity"/>
    <property type="evidence" value="ECO:0007669"/>
    <property type="project" value="UniProtKB-EC"/>
</dbReference>
<dbReference type="InterPro" id="IPR035965">
    <property type="entry name" value="PAS-like_dom_sf"/>
</dbReference>
<dbReference type="Proteomes" id="UP000295247">
    <property type="component" value="Unassembled WGS sequence"/>
</dbReference>
<dbReference type="InterPro" id="IPR000014">
    <property type="entry name" value="PAS"/>
</dbReference>
<dbReference type="InterPro" id="IPR050469">
    <property type="entry name" value="Diguanylate_Cyclase"/>
</dbReference>
<evidence type="ECO:0000256" key="3">
    <source>
        <dbReference type="SAM" id="MobiDB-lite"/>
    </source>
</evidence>
<evidence type="ECO:0000259" key="4">
    <source>
        <dbReference type="PROSITE" id="PS50887"/>
    </source>
</evidence>
<dbReference type="PROSITE" id="PS50887">
    <property type="entry name" value="GGDEF"/>
    <property type="match status" value="1"/>
</dbReference>
<evidence type="ECO:0000256" key="1">
    <source>
        <dbReference type="ARBA" id="ARBA00012528"/>
    </source>
</evidence>
<feature type="domain" description="GGDEF" evidence="4">
    <location>
        <begin position="417"/>
        <end position="549"/>
    </location>
</feature>
<gene>
    <name evidence="5" type="ORF">EDC29_11167</name>
</gene>
<dbReference type="Pfam" id="PF13188">
    <property type="entry name" value="PAS_8"/>
    <property type="match status" value="1"/>
</dbReference>
<evidence type="ECO:0000313" key="6">
    <source>
        <dbReference type="Proteomes" id="UP000295247"/>
    </source>
</evidence>
<dbReference type="GO" id="GO:1902201">
    <property type="term" value="P:negative regulation of bacterial-type flagellum-dependent cell motility"/>
    <property type="evidence" value="ECO:0007669"/>
    <property type="project" value="TreeGrafter"/>
</dbReference>
<dbReference type="InterPro" id="IPR029787">
    <property type="entry name" value="Nucleotide_cyclase"/>
</dbReference>
<evidence type="ECO:0000256" key="2">
    <source>
        <dbReference type="ARBA" id="ARBA00034247"/>
    </source>
</evidence>
<dbReference type="PANTHER" id="PTHR45138">
    <property type="entry name" value="REGULATORY COMPONENTS OF SENSORY TRANSDUCTION SYSTEM"/>
    <property type="match status" value="1"/>
</dbReference>
<organism evidence="5 6">
    <name type="scientific">Marichromatium gracile</name>
    <name type="common">Chromatium gracile</name>
    <dbReference type="NCBI Taxonomy" id="1048"/>
    <lineage>
        <taxon>Bacteria</taxon>
        <taxon>Pseudomonadati</taxon>
        <taxon>Pseudomonadota</taxon>
        <taxon>Gammaproteobacteria</taxon>
        <taxon>Chromatiales</taxon>
        <taxon>Chromatiaceae</taxon>
        <taxon>Marichromatium</taxon>
    </lineage>
</organism>
<dbReference type="AlphaFoldDB" id="A0A4R4A6C6"/>
<dbReference type="PANTHER" id="PTHR45138:SF9">
    <property type="entry name" value="DIGUANYLATE CYCLASE DGCM-RELATED"/>
    <property type="match status" value="1"/>
</dbReference>
<dbReference type="InterPro" id="IPR000160">
    <property type="entry name" value="GGDEF_dom"/>
</dbReference>